<comment type="subcellular location">
    <subcellularLocation>
        <location evidence="1">Endomembrane system</location>
        <topology evidence="1">Peripheral membrane protein</topology>
    </subcellularLocation>
    <subcellularLocation>
        <location evidence="8">Vacuole membrane</location>
        <topology evidence="8">Peripheral membrane protein</topology>
        <orientation evidence="8">Cytoplasmic side</orientation>
    </subcellularLocation>
</comment>
<evidence type="ECO:0000256" key="5">
    <source>
        <dbReference type="ARBA" id="ARBA00022833"/>
    </source>
</evidence>
<feature type="domain" description="PEP5/VPS11 N-terminal" evidence="11">
    <location>
        <begin position="3"/>
        <end position="341"/>
    </location>
</feature>
<dbReference type="Pfam" id="PF23356">
    <property type="entry name" value="TPR_PEP5_VPS11"/>
    <property type="match status" value="2"/>
</dbReference>
<comment type="catalytic activity">
    <reaction evidence="8">
        <text>S-ubiquitinyl-[E2 ubiquitin-conjugating enzyme]-L-cysteine + [acceptor protein]-L-lysine = [E2 ubiquitin-conjugating enzyme]-L-cysteine + N(6)-ubiquitinyl-[acceptor protein]-L-lysine.</text>
        <dbReference type="EC" id="2.3.2.27"/>
    </reaction>
</comment>
<dbReference type="InterPro" id="IPR000547">
    <property type="entry name" value="Clathrin_H-chain/VPS_repeat"/>
</dbReference>
<dbReference type="EC" id="2.3.2.27" evidence="8"/>
<keyword evidence="5" id="KW-0862">Zinc</keyword>
<dbReference type="OrthoDB" id="26184at2759"/>
<dbReference type="InterPro" id="IPR057307">
    <property type="entry name" value="PEP5_VPS11_N"/>
</dbReference>
<reference evidence="12" key="2">
    <citation type="submission" date="2021-01" db="EMBL/GenBank/DDBJ databases">
        <authorList>
            <person name="Schikora-Tamarit M.A."/>
        </authorList>
    </citation>
    <scope>NUCLEOTIDE SEQUENCE</scope>
    <source>
        <strain evidence="12">CBS6341</strain>
    </source>
</reference>
<sequence>MSWNQFQFFDITPIKDPNLGTNNPLYSDPSLTSICSTPNYLIISTSNSLIKIIDKQFNLVRSFQAYDKSWNITFMGYIEESDLFATIAERQGQPSILKLWQIDKVLTKELSKLNESSYHALVNIKNGNNSYPITCFTHSKNFNILGFGFANGTVVVVRGDILRDRGSSQTIAFKNQEPITNVHLIKGNNYDPLIYVTTTSKILLVPTTSTYHSGSELVLEPKRGADVNSVDIDSDNLVVGTNEGIVFYNPNGTSYTIGLEMQKKNIVKFGKYILIVTSNTSTSSSLILNGYTEPTRLIIADIEHKLISFNYSIPSTVRDVINLWDDLYILSSDGVLYKVSEKDIDSQIDIVIKRDLYSVAIQIAENKLKGDDLLNIKRKFGGFLYSKNETTEAMDQYIQTLPLGKTSEIIKKYKNGGEVNNLSRFLEEMLNQKLASKEHITLLLCTYCKLKDVDKLNSFIEKYNSEDSEDVEFDLDVVVELCKDTNFLEQGAKLAQNLGYSSLAVDILLRELNDSAASLKYIKTLPIHELLRILVEYARLLLDSSPNITTLLLIDVFTGKYIPQKIDLQEIDLTDDKENSPVLIQSYKAFANFMSNAASVATNAAETVANAAVQVATNNSNDNSTDSFTPEEDFRPTYQPPRPRIIFPSFVSKPNEFVIFLEACAESYDIFEGNEKDKNDILITLFELYLTIGNNSDDNETKKIWENKAIELAKSDQNNLDLNSILLISNIFNFEEGEFLAREGPGFEIDLFRSKITSRDVDGVINILEKYGEKEPELFPLALMFYTSTEDIYERVGVDRLKAVLERIKKDRILSPLEIVQTLSVNKVAPINLIKDYIIELVGSENKEISINEKLIASYQQEIENKQVEIHKLETEPTTIQPGDCFHCSNKIDNDSIRFTCGHIYHKYCLADEDSCGECSPHRENISNIRDSQRAIGERNDIFNAALNEADSRFKLITEFFGKGAMEKVNYVVTEDTI</sequence>
<evidence type="ECO:0000256" key="4">
    <source>
        <dbReference type="ARBA" id="ARBA00022771"/>
    </source>
</evidence>
<evidence type="ECO:0000256" key="6">
    <source>
        <dbReference type="ARBA" id="ARBA00022927"/>
    </source>
</evidence>
<keyword evidence="13" id="KW-1185">Reference proteome</keyword>
<dbReference type="PANTHER" id="PTHR23323">
    <property type="entry name" value="VACUOLAR PROTEIN SORTING-ASSOCIATED PROTEIN"/>
    <property type="match status" value="1"/>
</dbReference>
<gene>
    <name evidence="12" type="ORF">WICMUC_004171</name>
</gene>
<evidence type="ECO:0000256" key="9">
    <source>
        <dbReference type="PROSITE-ProRule" id="PRU01006"/>
    </source>
</evidence>
<evidence type="ECO:0000256" key="1">
    <source>
        <dbReference type="ARBA" id="ARBA00004184"/>
    </source>
</evidence>
<dbReference type="PIRSF" id="PIRSF007860">
    <property type="entry name" value="VPS11"/>
    <property type="match status" value="1"/>
</dbReference>
<dbReference type="SUPFAM" id="SSF50978">
    <property type="entry name" value="WD40 repeat-like"/>
    <property type="match status" value="1"/>
</dbReference>
<protein>
    <recommendedName>
        <fullName evidence="8">E3 ubiquitin-protein ligase PEP5</fullName>
        <ecNumber evidence="8">2.3.2.27</ecNumber>
    </recommendedName>
</protein>
<feature type="domain" description="Vacuolar protein sorting protein 11 C-terminal" evidence="10">
    <location>
        <begin position="924"/>
        <end position="967"/>
    </location>
</feature>
<comment type="caution">
    <text evidence="12">The sequence shown here is derived from an EMBL/GenBank/DDBJ whole genome shotgun (WGS) entry which is preliminary data.</text>
</comment>
<dbReference type="GO" id="GO:0007032">
    <property type="term" value="P:endosome organization"/>
    <property type="evidence" value="ECO:0007669"/>
    <property type="project" value="TreeGrafter"/>
</dbReference>
<dbReference type="Pfam" id="PF12451">
    <property type="entry name" value="VPS11_C"/>
    <property type="match status" value="1"/>
</dbReference>
<evidence type="ECO:0000259" key="10">
    <source>
        <dbReference type="Pfam" id="PF12451"/>
    </source>
</evidence>
<proteinExistence type="inferred from homology"/>
<dbReference type="GO" id="GO:0048284">
    <property type="term" value="P:organelle fusion"/>
    <property type="evidence" value="ECO:0007669"/>
    <property type="project" value="TreeGrafter"/>
</dbReference>
<dbReference type="GO" id="GO:0030674">
    <property type="term" value="F:protein-macromolecule adaptor activity"/>
    <property type="evidence" value="ECO:0007669"/>
    <property type="project" value="TreeGrafter"/>
</dbReference>
<dbReference type="InterPro" id="IPR036322">
    <property type="entry name" value="WD40_repeat_dom_sf"/>
</dbReference>
<dbReference type="AlphaFoldDB" id="A0A9P8PJI0"/>
<organism evidence="12 13">
    <name type="scientific">Wickerhamomyces mucosus</name>
    <dbReference type="NCBI Taxonomy" id="1378264"/>
    <lineage>
        <taxon>Eukaryota</taxon>
        <taxon>Fungi</taxon>
        <taxon>Dikarya</taxon>
        <taxon>Ascomycota</taxon>
        <taxon>Saccharomycotina</taxon>
        <taxon>Saccharomycetes</taxon>
        <taxon>Phaffomycetales</taxon>
        <taxon>Wickerhamomycetaceae</taxon>
        <taxon>Wickerhamomyces</taxon>
    </lineage>
</organism>
<dbReference type="GO" id="GO:0006886">
    <property type="term" value="P:intracellular protein transport"/>
    <property type="evidence" value="ECO:0007669"/>
    <property type="project" value="UniProtKB-UniRule"/>
</dbReference>
<dbReference type="GO" id="GO:0033263">
    <property type="term" value="C:CORVET complex"/>
    <property type="evidence" value="ECO:0007669"/>
    <property type="project" value="UniProtKB-UniRule"/>
</dbReference>
<name>A0A9P8PJI0_9ASCO</name>
<dbReference type="Proteomes" id="UP000769528">
    <property type="component" value="Unassembled WGS sequence"/>
</dbReference>
<dbReference type="GO" id="GO:0006904">
    <property type="term" value="P:vesicle docking involved in exocytosis"/>
    <property type="evidence" value="ECO:0007669"/>
    <property type="project" value="TreeGrafter"/>
</dbReference>
<keyword evidence="2 8" id="KW-0813">Transport</keyword>
<accession>A0A9P8PJI0</accession>
<dbReference type="InterPro" id="IPR057308">
    <property type="entry name" value="CHCR_PEP5_VPS11"/>
</dbReference>
<dbReference type="GO" id="GO:0061630">
    <property type="term" value="F:ubiquitin protein ligase activity"/>
    <property type="evidence" value="ECO:0007669"/>
    <property type="project" value="UniProtKB-EC"/>
</dbReference>
<dbReference type="EMBL" id="JAEUBF010001113">
    <property type="protein sequence ID" value="KAH3672765.1"/>
    <property type="molecule type" value="Genomic_DNA"/>
</dbReference>
<dbReference type="Pfam" id="PF23341">
    <property type="entry name" value="PEP5_VPS11_N"/>
    <property type="match status" value="1"/>
</dbReference>
<evidence type="ECO:0000313" key="12">
    <source>
        <dbReference type="EMBL" id="KAH3672765.1"/>
    </source>
</evidence>
<keyword evidence="3" id="KW-0479">Metal-binding</keyword>
<evidence type="ECO:0000256" key="7">
    <source>
        <dbReference type="ARBA" id="ARBA00023136"/>
    </source>
</evidence>
<reference evidence="12" key="1">
    <citation type="journal article" date="2021" name="Open Biol.">
        <title>Shared evolutionary footprints suggest mitochondrial oxidative damage underlies multiple complex I losses in fungi.</title>
        <authorList>
            <person name="Schikora-Tamarit M.A."/>
            <person name="Marcet-Houben M."/>
            <person name="Nosek J."/>
            <person name="Gabaldon T."/>
        </authorList>
    </citation>
    <scope>NUCLEOTIDE SEQUENCE</scope>
    <source>
        <strain evidence="12">CBS6341</strain>
    </source>
</reference>
<dbReference type="GO" id="GO:0030897">
    <property type="term" value="C:HOPS complex"/>
    <property type="evidence" value="ECO:0007669"/>
    <property type="project" value="UniProtKB-UniRule"/>
</dbReference>
<dbReference type="PANTHER" id="PTHR23323:SF24">
    <property type="entry name" value="VACUOLAR PROTEIN SORTING-ASSOCIATED PROTEIN 11 HOMOLOG"/>
    <property type="match status" value="1"/>
</dbReference>
<dbReference type="InterPro" id="IPR024763">
    <property type="entry name" value="VPS11_C"/>
</dbReference>
<dbReference type="InterPro" id="IPR016528">
    <property type="entry name" value="VPS11"/>
</dbReference>
<dbReference type="GO" id="GO:0000329">
    <property type="term" value="C:fungal-type vacuole membrane"/>
    <property type="evidence" value="ECO:0007669"/>
    <property type="project" value="UniProtKB-UniRule"/>
</dbReference>
<keyword evidence="7 8" id="KW-0472">Membrane</keyword>
<comment type="subunit">
    <text evidence="8">Component of the homotypic vacuole fusion and vacuole protein sorting (HOPS) complex. Component of the class C core vacuole/endosome tethering (CORVET) complex.</text>
</comment>
<keyword evidence="8" id="KW-0926">Vacuole</keyword>
<dbReference type="GO" id="GO:0007033">
    <property type="term" value="P:vacuole organization"/>
    <property type="evidence" value="ECO:0007669"/>
    <property type="project" value="TreeGrafter"/>
</dbReference>
<dbReference type="GO" id="GO:0008270">
    <property type="term" value="F:zinc ion binding"/>
    <property type="evidence" value="ECO:0007669"/>
    <property type="project" value="UniProtKB-KW"/>
</dbReference>
<comment type="similarity">
    <text evidence="8">Belongs to the VPS11 family.</text>
</comment>
<keyword evidence="8" id="KW-0833">Ubl conjugation pathway</keyword>
<feature type="repeat" description="CHCR" evidence="9">
    <location>
        <begin position="397"/>
        <end position="550"/>
    </location>
</feature>
<evidence type="ECO:0000256" key="3">
    <source>
        <dbReference type="ARBA" id="ARBA00022723"/>
    </source>
</evidence>
<keyword evidence="6 8" id="KW-0653">Protein transport</keyword>
<evidence type="ECO:0000259" key="11">
    <source>
        <dbReference type="Pfam" id="PF23341"/>
    </source>
</evidence>
<evidence type="ECO:0000256" key="8">
    <source>
        <dbReference type="PIRNR" id="PIRNR007860"/>
    </source>
</evidence>
<dbReference type="PROSITE" id="PS50236">
    <property type="entry name" value="CHCR"/>
    <property type="match status" value="1"/>
</dbReference>
<keyword evidence="8" id="KW-0808">Transferase</keyword>
<evidence type="ECO:0000256" key="2">
    <source>
        <dbReference type="ARBA" id="ARBA00022448"/>
    </source>
</evidence>
<keyword evidence="4" id="KW-0863">Zinc-finger</keyword>
<evidence type="ECO:0000313" key="13">
    <source>
        <dbReference type="Proteomes" id="UP000769528"/>
    </source>
</evidence>